<evidence type="ECO:0000256" key="1">
    <source>
        <dbReference type="SAM" id="MobiDB-lite"/>
    </source>
</evidence>
<proteinExistence type="predicted"/>
<reference evidence="2 3" key="1">
    <citation type="submission" date="2019-01" db="EMBL/GenBank/DDBJ databases">
        <title>Draft genome sequence of Psathyrella aberdarensis IHI B618.</title>
        <authorList>
            <person name="Buettner E."/>
            <person name="Kellner H."/>
        </authorList>
    </citation>
    <scope>NUCLEOTIDE SEQUENCE [LARGE SCALE GENOMIC DNA]</scope>
    <source>
        <strain evidence="2 3">IHI B618</strain>
    </source>
</reference>
<gene>
    <name evidence="2" type="ORF">EST38_g5695</name>
</gene>
<evidence type="ECO:0000313" key="2">
    <source>
        <dbReference type="EMBL" id="RXW20149.1"/>
    </source>
</evidence>
<evidence type="ECO:0000313" key="3">
    <source>
        <dbReference type="Proteomes" id="UP000290288"/>
    </source>
</evidence>
<accession>A0A4Q2DJV4</accession>
<dbReference type="AlphaFoldDB" id="A0A4Q2DJV4"/>
<comment type="caution">
    <text evidence="2">The sequence shown here is derived from an EMBL/GenBank/DDBJ whole genome shotgun (WGS) entry which is preliminary data.</text>
</comment>
<sequence>MNSSKMPCVTARSPSFAQPSPSPSSVLSTAQGSSSINIFPKPPPSLADVLNEPGGLMKMKGTIQAIYAMNEVEYDERTVKKQERGYPSRYGKHGERCSTMKLVFKHIGYRIRMIKRGVVRLCRKKEIETTTPPL</sequence>
<dbReference type="Proteomes" id="UP000290288">
    <property type="component" value="Unassembled WGS sequence"/>
</dbReference>
<feature type="compositionally biased region" description="Low complexity" evidence="1">
    <location>
        <begin position="13"/>
        <end position="25"/>
    </location>
</feature>
<feature type="compositionally biased region" description="Polar residues" evidence="1">
    <location>
        <begin position="26"/>
        <end position="37"/>
    </location>
</feature>
<dbReference type="EMBL" id="SDEE01000163">
    <property type="protein sequence ID" value="RXW20149.1"/>
    <property type="molecule type" value="Genomic_DNA"/>
</dbReference>
<keyword evidence="3" id="KW-1185">Reference proteome</keyword>
<protein>
    <submittedName>
        <fullName evidence="2">Uncharacterized protein</fullName>
    </submittedName>
</protein>
<name>A0A4Q2DJV4_9AGAR</name>
<feature type="region of interest" description="Disordered" evidence="1">
    <location>
        <begin position="1"/>
        <end position="43"/>
    </location>
</feature>
<organism evidence="2 3">
    <name type="scientific">Candolleomyces aberdarensis</name>
    <dbReference type="NCBI Taxonomy" id="2316362"/>
    <lineage>
        <taxon>Eukaryota</taxon>
        <taxon>Fungi</taxon>
        <taxon>Dikarya</taxon>
        <taxon>Basidiomycota</taxon>
        <taxon>Agaricomycotina</taxon>
        <taxon>Agaricomycetes</taxon>
        <taxon>Agaricomycetidae</taxon>
        <taxon>Agaricales</taxon>
        <taxon>Agaricineae</taxon>
        <taxon>Psathyrellaceae</taxon>
        <taxon>Candolleomyces</taxon>
    </lineage>
</organism>